<keyword evidence="6" id="KW-1185">Reference proteome</keyword>
<evidence type="ECO:0000256" key="3">
    <source>
        <dbReference type="RuleBase" id="RU362026"/>
    </source>
</evidence>
<reference evidence="5" key="1">
    <citation type="submission" date="2021-04" db="EMBL/GenBank/DDBJ databases">
        <title>Genome based classification of Actinospica acidithermotolerans sp. nov., an actinobacterium isolated from an Indonesian hot spring.</title>
        <authorList>
            <person name="Kusuma A.B."/>
            <person name="Putra K.E."/>
            <person name="Nafisah S."/>
            <person name="Loh J."/>
            <person name="Nouioui I."/>
            <person name="Goodfellow M."/>
        </authorList>
    </citation>
    <scope>NUCLEOTIDE SEQUENCE</scope>
    <source>
        <strain evidence="5">DSM 45618</strain>
    </source>
</reference>
<feature type="non-terminal residue" evidence="5">
    <location>
        <position position="154"/>
    </location>
</feature>
<evidence type="ECO:0000313" key="6">
    <source>
        <dbReference type="Proteomes" id="UP000677913"/>
    </source>
</evidence>
<dbReference type="PANTHER" id="PTHR13370">
    <property type="entry name" value="RNA METHYLASE-RELATED"/>
    <property type="match status" value="1"/>
</dbReference>
<dbReference type="GO" id="GO:0032259">
    <property type="term" value="P:methylation"/>
    <property type="evidence" value="ECO:0007669"/>
    <property type="project" value="UniProtKB-KW"/>
</dbReference>
<dbReference type="Pfam" id="PF01555">
    <property type="entry name" value="N6_N4_Mtase"/>
    <property type="match status" value="1"/>
</dbReference>
<proteinExistence type="inferred from homology"/>
<dbReference type="InterPro" id="IPR001091">
    <property type="entry name" value="RM_Methyltransferase"/>
</dbReference>
<name>A0A8J7WVE7_9ACTN</name>
<evidence type="ECO:0000256" key="2">
    <source>
        <dbReference type="ARBA" id="ARBA00022679"/>
    </source>
</evidence>
<evidence type="ECO:0000259" key="4">
    <source>
        <dbReference type="Pfam" id="PF01555"/>
    </source>
</evidence>
<comment type="similarity">
    <text evidence="3">Belongs to the N(4)/N(6)-methyltransferase family.</text>
</comment>
<comment type="caution">
    <text evidence="5">The sequence shown here is derived from an EMBL/GenBank/DDBJ whole genome shotgun (WGS) entry which is preliminary data.</text>
</comment>
<dbReference type="GO" id="GO:0005737">
    <property type="term" value="C:cytoplasm"/>
    <property type="evidence" value="ECO:0007669"/>
    <property type="project" value="TreeGrafter"/>
</dbReference>
<dbReference type="GO" id="GO:0008170">
    <property type="term" value="F:N-methyltransferase activity"/>
    <property type="evidence" value="ECO:0007669"/>
    <property type="project" value="InterPro"/>
</dbReference>
<dbReference type="EMBL" id="JAGSXH010000388">
    <property type="protein sequence ID" value="MBS2967182.1"/>
    <property type="molecule type" value="Genomic_DNA"/>
</dbReference>
<dbReference type="AlphaFoldDB" id="A0A8J7WVE7"/>
<dbReference type="PRINTS" id="PR00508">
    <property type="entry name" value="S21N4MTFRASE"/>
</dbReference>
<organism evidence="5 6">
    <name type="scientific">Actinocrinis puniceicyclus</name>
    <dbReference type="NCBI Taxonomy" id="977794"/>
    <lineage>
        <taxon>Bacteria</taxon>
        <taxon>Bacillati</taxon>
        <taxon>Actinomycetota</taxon>
        <taxon>Actinomycetes</taxon>
        <taxon>Catenulisporales</taxon>
        <taxon>Actinospicaceae</taxon>
        <taxon>Actinocrinis</taxon>
    </lineage>
</organism>
<accession>A0A8J7WVE7</accession>
<dbReference type="Gene3D" id="3.40.50.150">
    <property type="entry name" value="Vaccinia Virus protein VP39"/>
    <property type="match status" value="1"/>
</dbReference>
<feature type="non-terminal residue" evidence="5">
    <location>
        <position position="1"/>
    </location>
</feature>
<evidence type="ECO:0000256" key="1">
    <source>
        <dbReference type="ARBA" id="ARBA00022603"/>
    </source>
</evidence>
<gene>
    <name evidence="5" type="ORF">KGA66_29410</name>
</gene>
<feature type="domain" description="DNA methylase N-4/N-6" evidence="4">
    <location>
        <begin position="2"/>
        <end position="127"/>
    </location>
</feature>
<dbReference type="PANTHER" id="PTHR13370:SF3">
    <property type="entry name" value="TRNA (GUANINE(10)-N2)-METHYLTRANSFERASE HOMOLOG"/>
    <property type="match status" value="1"/>
</dbReference>
<keyword evidence="1" id="KW-0489">Methyltransferase</keyword>
<evidence type="ECO:0000313" key="5">
    <source>
        <dbReference type="EMBL" id="MBS2967182.1"/>
    </source>
</evidence>
<sequence>VHDNIGFFAASRDYYFDVDAVRIPYDAETKKARSRKRFEGKKWLEVGYNPKDVWSVSRLHRQDPERAEHPTQKPLELVERMILASCPPGGLVLDPFLGSGTTAAACARLGRRFAGFEINADYCRVARERVAAVHAAADANAQPTESQAPETIKV</sequence>
<keyword evidence="2" id="KW-0808">Transferase</keyword>
<protein>
    <recommendedName>
        <fullName evidence="3">Methyltransferase</fullName>
        <ecNumber evidence="3">2.1.1.-</ecNumber>
    </recommendedName>
</protein>
<dbReference type="GO" id="GO:0003677">
    <property type="term" value="F:DNA binding"/>
    <property type="evidence" value="ECO:0007669"/>
    <property type="project" value="InterPro"/>
</dbReference>
<dbReference type="Proteomes" id="UP000677913">
    <property type="component" value="Unassembled WGS sequence"/>
</dbReference>
<dbReference type="InterPro" id="IPR029063">
    <property type="entry name" value="SAM-dependent_MTases_sf"/>
</dbReference>
<dbReference type="SUPFAM" id="SSF53335">
    <property type="entry name" value="S-adenosyl-L-methionine-dependent methyltransferases"/>
    <property type="match status" value="1"/>
</dbReference>
<dbReference type="EC" id="2.1.1.-" evidence="3"/>
<dbReference type="InterPro" id="IPR002941">
    <property type="entry name" value="DNA_methylase_N4/N6"/>
</dbReference>